<evidence type="ECO:0000256" key="3">
    <source>
        <dbReference type="ARBA" id="ARBA00022692"/>
    </source>
</evidence>
<gene>
    <name evidence="8" type="ORF">INT45_013290</name>
</gene>
<accession>A0A8H7S325</accession>
<keyword evidence="5 6" id="KW-0472">Membrane</keyword>
<evidence type="ECO:0000256" key="4">
    <source>
        <dbReference type="ARBA" id="ARBA00022989"/>
    </source>
</evidence>
<dbReference type="Proteomes" id="UP000646827">
    <property type="component" value="Unassembled WGS sequence"/>
</dbReference>
<evidence type="ECO:0000256" key="2">
    <source>
        <dbReference type="ARBA" id="ARBA00022475"/>
    </source>
</evidence>
<keyword evidence="4 6" id="KW-1133">Transmembrane helix</keyword>
<organism evidence="8 9">
    <name type="scientific">Circinella minor</name>
    <dbReference type="NCBI Taxonomy" id="1195481"/>
    <lineage>
        <taxon>Eukaryota</taxon>
        <taxon>Fungi</taxon>
        <taxon>Fungi incertae sedis</taxon>
        <taxon>Mucoromycota</taxon>
        <taxon>Mucoromycotina</taxon>
        <taxon>Mucoromycetes</taxon>
        <taxon>Mucorales</taxon>
        <taxon>Lichtheimiaceae</taxon>
        <taxon>Circinella</taxon>
    </lineage>
</organism>
<keyword evidence="3 6" id="KW-0812">Transmembrane</keyword>
<dbReference type="PANTHER" id="PTHR34187">
    <property type="entry name" value="FGR18P"/>
    <property type="match status" value="1"/>
</dbReference>
<proteinExistence type="predicted"/>
<keyword evidence="9" id="KW-1185">Reference proteome</keyword>
<evidence type="ECO:0000256" key="6">
    <source>
        <dbReference type="SAM" id="Phobius"/>
    </source>
</evidence>
<dbReference type="Pfam" id="PF02656">
    <property type="entry name" value="DUF202"/>
    <property type="match status" value="1"/>
</dbReference>
<reference evidence="8 9" key="1">
    <citation type="submission" date="2020-12" db="EMBL/GenBank/DDBJ databases">
        <title>Metabolic potential, ecology and presence of endohyphal bacteria is reflected in genomic diversity of Mucoromycotina.</title>
        <authorList>
            <person name="Muszewska A."/>
            <person name="Okrasinska A."/>
            <person name="Steczkiewicz K."/>
            <person name="Drgas O."/>
            <person name="Orlowska M."/>
            <person name="Perlinska-Lenart U."/>
            <person name="Aleksandrzak-Piekarczyk T."/>
            <person name="Szatraj K."/>
            <person name="Zielenkiewicz U."/>
            <person name="Pilsyk S."/>
            <person name="Malc E."/>
            <person name="Mieczkowski P."/>
            <person name="Kruszewska J.S."/>
            <person name="Biernat P."/>
            <person name="Pawlowska J."/>
        </authorList>
    </citation>
    <scope>NUCLEOTIDE SEQUENCE [LARGE SCALE GENOMIC DNA]</scope>
    <source>
        <strain evidence="8 9">CBS 142.35</strain>
    </source>
</reference>
<evidence type="ECO:0000259" key="7">
    <source>
        <dbReference type="Pfam" id="PF02656"/>
    </source>
</evidence>
<dbReference type="InterPro" id="IPR052053">
    <property type="entry name" value="IM_YidH-like"/>
</dbReference>
<protein>
    <recommendedName>
        <fullName evidence="7">DUF202 domain-containing protein</fullName>
    </recommendedName>
</protein>
<dbReference type="PANTHER" id="PTHR34187:SF2">
    <property type="entry name" value="DUF202 DOMAIN-CONTAINING PROTEIN"/>
    <property type="match status" value="1"/>
</dbReference>
<dbReference type="AlphaFoldDB" id="A0A8H7S325"/>
<dbReference type="OrthoDB" id="199599at2759"/>
<feature type="transmembrane region" description="Helical" evidence="6">
    <location>
        <begin position="150"/>
        <end position="174"/>
    </location>
</feature>
<sequence>MTTAKENIATVSPIIHNDSSSCSSTANRLSWSPTTMVYDERRNNSLPLKLNDPENINYQHQHQGDCTSSAIPSLSPTANEETRSCCNTNHKEKYDDMARSLSSQEEYSEKQLSKVFRDKLPNIYTRYSRSLLLENKASVARDHLANERTYLAWLRTSLSLITVGVAITQMYHLSPGDTTGMDHRKMGRTIGAIFVTFSILFLYFGNARYFHAQHAMCNGFFPASRGTVLIATTAVLGILLSMFVVILLEHT</sequence>
<feature type="domain" description="DUF202" evidence="7">
    <location>
        <begin position="141"/>
        <end position="215"/>
    </location>
</feature>
<evidence type="ECO:0000256" key="5">
    <source>
        <dbReference type="ARBA" id="ARBA00023136"/>
    </source>
</evidence>
<evidence type="ECO:0000313" key="8">
    <source>
        <dbReference type="EMBL" id="KAG2221794.1"/>
    </source>
</evidence>
<evidence type="ECO:0000256" key="1">
    <source>
        <dbReference type="ARBA" id="ARBA00004651"/>
    </source>
</evidence>
<feature type="transmembrane region" description="Helical" evidence="6">
    <location>
        <begin position="186"/>
        <end position="205"/>
    </location>
</feature>
<comment type="caution">
    <text evidence="8">The sequence shown here is derived from an EMBL/GenBank/DDBJ whole genome shotgun (WGS) entry which is preliminary data.</text>
</comment>
<name>A0A8H7S325_9FUNG</name>
<dbReference type="EMBL" id="JAEPRB010000099">
    <property type="protein sequence ID" value="KAG2221794.1"/>
    <property type="molecule type" value="Genomic_DNA"/>
</dbReference>
<dbReference type="InterPro" id="IPR003807">
    <property type="entry name" value="DUF202"/>
</dbReference>
<feature type="transmembrane region" description="Helical" evidence="6">
    <location>
        <begin position="226"/>
        <end position="248"/>
    </location>
</feature>
<comment type="subcellular location">
    <subcellularLocation>
        <location evidence="1">Cell membrane</location>
        <topology evidence="1">Multi-pass membrane protein</topology>
    </subcellularLocation>
</comment>
<keyword evidence="2" id="KW-1003">Cell membrane</keyword>
<evidence type="ECO:0000313" key="9">
    <source>
        <dbReference type="Proteomes" id="UP000646827"/>
    </source>
</evidence>
<dbReference type="GO" id="GO:0005886">
    <property type="term" value="C:plasma membrane"/>
    <property type="evidence" value="ECO:0007669"/>
    <property type="project" value="UniProtKB-SubCell"/>
</dbReference>